<dbReference type="OrthoDB" id="2121326at2759"/>
<dbReference type="InterPro" id="IPR017937">
    <property type="entry name" value="Thioredoxin_CS"/>
</dbReference>
<keyword evidence="1" id="KW-1015">Disulfide bond</keyword>
<reference evidence="4" key="1">
    <citation type="submission" date="2020-06" db="EMBL/GenBank/DDBJ databases">
        <title>WGS assembly of Ceratodon purpureus strain R40.</title>
        <authorList>
            <person name="Carey S.B."/>
            <person name="Jenkins J."/>
            <person name="Shu S."/>
            <person name="Lovell J.T."/>
            <person name="Sreedasyam A."/>
            <person name="Maumus F."/>
            <person name="Tiley G.P."/>
            <person name="Fernandez-Pozo N."/>
            <person name="Barry K."/>
            <person name="Chen C."/>
            <person name="Wang M."/>
            <person name="Lipzen A."/>
            <person name="Daum C."/>
            <person name="Saski C.A."/>
            <person name="Payton A.C."/>
            <person name="Mcbreen J.C."/>
            <person name="Conrad R.E."/>
            <person name="Kollar L.M."/>
            <person name="Olsson S."/>
            <person name="Huttunen S."/>
            <person name="Landis J.B."/>
            <person name="Wickett N.J."/>
            <person name="Johnson M.G."/>
            <person name="Rensing S.A."/>
            <person name="Grimwood J."/>
            <person name="Schmutz J."/>
            <person name="Mcdaniel S.F."/>
        </authorList>
    </citation>
    <scope>NUCLEOTIDE SEQUENCE</scope>
    <source>
        <strain evidence="4">R40</strain>
    </source>
</reference>
<comment type="caution">
    <text evidence="4">The sequence shown here is derived from an EMBL/GenBank/DDBJ whole genome shotgun (WGS) entry which is preliminary data.</text>
</comment>
<dbReference type="CDD" id="cd02947">
    <property type="entry name" value="TRX_family"/>
    <property type="match status" value="1"/>
</dbReference>
<evidence type="ECO:0000256" key="1">
    <source>
        <dbReference type="ARBA" id="ARBA00023157"/>
    </source>
</evidence>
<dbReference type="PROSITE" id="PS00194">
    <property type="entry name" value="THIOREDOXIN_1"/>
    <property type="match status" value="1"/>
</dbReference>
<organism evidence="4 5">
    <name type="scientific">Ceratodon purpureus</name>
    <name type="common">Fire moss</name>
    <name type="synonym">Dicranum purpureum</name>
    <dbReference type="NCBI Taxonomy" id="3225"/>
    <lineage>
        <taxon>Eukaryota</taxon>
        <taxon>Viridiplantae</taxon>
        <taxon>Streptophyta</taxon>
        <taxon>Embryophyta</taxon>
        <taxon>Bryophyta</taxon>
        <taxon>Bryophytina</taxon>
        <taxon>Bryopsida</taxon>
        <taxon>Dicranidae</taxon>
        <taxon>Pseudoditrichales</taxon>
        <taxon>Ditrichaceae</taxon>
        <taxon>Ceratodon</taxon>
    </lineage>
</organism>
<keyword evidence="5" id="KW-1185">Reference proteome</keyword>
<dbReference type="InterPro" id="IPR036249">
    <property type="entry name" value="Thioredoxin-like_sf"/>
</dbReference>
<evidence type="ECO:0000313" key="4">
    <source>
        <dbReference type="EMBL" id="KAG0568145.1"/>
    </source>
</evidence>
<dbReference type="Gene3D" id="3.40.30.10">
    <property type="entry name" value="Glutaredoxin"/>
    <property type="match status" value="1"/>
</dbReference>
<sequence>MATALAGETMAMAISSPGYIHVSLASSTSSASSLSMAGWSHRRTRSASMLVAVGLGSGKLGAGRRATGSSGASSLVCRSSVSPLSDANGNVAVFQSEEEFNTILNDAGDKLVVVDISTTTCGPCKMIFPKFVEMSLAYPDAVFLKINGDSSAESRALMRKWGVRAVPNFRFFKNGEQVHSHTGAKVDELKTRFAEHYGQSIKV</sequence>
<dbReference type="SUPFAM" id="SSF52833">
    <property type="entry name" value="Thioredoxin-like"/>
    <property type="match status" value="1"/>
</dbReference>
<proteinExistence type="inferred from homology"/>
<dbReference type="EMBL" id="CM026428">
    <property type="protein sequence ID" value="KAG0568145.1"/>
    <property type="molecule type" value="Genomic_DNA"/>
</dbReference>
<dbReference type="Proteomes" id="UP000822688">
    <property type="component" value="Chromosome 7"/>
</dbReference>
<evidence type="ECO:0000259" key="3">
    <source>
        <dbReference type="PROSITE" id="PS51352"/>
    </source>
</evidence>
<evidence type="ECO:0000313" key="5">
    <source>
        <dbReference type="Proteomes" id="UP000822688"/>
    </source>
</evidence>
<accession>A0A8T0HB63</accession>
<dbReference type="InterPro" id="IPR013766">
    <property type="entry name" value="Thioredoxin_domain"/>
</dbReference>
<comment type="similarity">
    <text evidence="2">Belongs to the thioredoxin family. Plant F-type subfamily.</text>
</comment>
<dbReference type="PROSITE" id="PS51352">
    <property type="entry name" value="THIOREDOXIN_2"/>
    <property type="match status" value="1"/>
</dbReference>
<gene>
    <name evidence="4" type="ORF">KC19_7G189800</name>
</gene>
<protein>
    <recommendedName>
        <fullName evidence="3">Thioredoxin domain-containing protein</fullName>
    </recommendedName>
</protein>
<dbReference type="AlphaFoldDB" id="A0A8T0HB63"/>
<evidence type="ECO:0000256" key="2">
    <source>
        <dbReference type="ARBA" id="ARBA00038337"/>
    </source>
</evidence>
<name>A0A8T0HB63_CERPU</name>
<dbReference type="PANTHER" id="PTHR46115">
    <property type="entry name" value="THIOREDOXIN-LIKE PROTEIN 1"/>
    <property type="match status" value="1"/>
</dbReference>
<feature type="domain" description="Thioredoxin" evidence="3">
    <location>
        <begin position="73"/>
        <end position="199"/>
    </location>
</feature>
<dbReference type="Pfam" id="PF00085">
    <property type="entry name" value="Thioredoxin"/>
    <property type="match status" value="1"/>
</dbReference>